<dbReference type="Gene3D" id="3.40.718.10">
    <property type="entry name" value="Isopropylmalate Dehydrogenase"/>
    <property type="match status" value="1"/>
</dbReference>
<evidence type="ECO:0000256" key="6">
    <source>
        <dbReference type="ARBA" id="ARBA00023098"/>
    </source>
</evidence>
<dbReference type="PANTHER" id="PTHR30100:SF1">
    <property type="entry name" value="PHOSPHATE ACYLTRANSFERASE"/>
    <property type="match status" value="1"/>
</dbReference>
<dbReference type="PIRSF" id="PIRSF002465">
    <property type="entry name" value="Phsphlp_syn_PlsX"/>
    <property type="match status" value="1"/>
</dbReference>
<dbReference type="GO" id="GO:0043811">
    <property type="term" value="F:phosphate:acyl-[acyl carrier protein] acyltransferase activity"/>
    <property type="evidence" value="ECO:0007669"/>
    <property type="project" value="UniProtKB-EC"/>
</dbReference>
<name>A0A6J5ZW97_9ZZZZ</name>
<dbReference type="Pfam" id="PF02504">
    <property type="entry name" value="FA_synthesis"/>
    <property type="match status" value="1"/>
</dbReference>
<dbReference type="EC" id="2.3.1.274" evidence="9"/>
<accession>A0A6J5ZW97</accession>
<dbReference type="GO" id="GO:0006633">
    <property type="term" value="P:fatty acid biosynthetic process"/>
    <property type="evidence" value="ECO:0007669"/>
    <property type="project" value="InterPro"/>
</dbReference>
<comment type="subcellular location">
    <subcellularLocation>
        <location evidence="2">Cytoplasm</location>
    </subcellularLocation>
</comment>
<evidence type="ECO:0000256" key="9">
    <source>
        <dbReference type="ARBA" id="ARBA00024069"/>
    </source>
</evidence>
<reference evidence="11" key="1">
    <citation type="submission" date="2020-05" db="EMBL/GenBank/DDBJ databases">
        <authorList>
            <person name="Chiriac C."/>
            <person name="Salcher M."/>
            <person name="Ghai R."/>
            <person name="Kavagutti S V."/>
        </authorList>
    </citation>
    <scope>NUCLEOTIDE SEQUENCE</scope>
</reference>
<organism evidence="11">
    <name type="scientific">freshwater metagenome</name>
    <dbReference type="NCBI Taxonomy" id="449393"/>
    <lineage>
        <taxon>unclassified sequences</taxon>
        <taxon>metagenomes</taxon>
        <taxon>ecological metagenomes</taxon>
    </lineage>
</organism>
<dbReference type="NCBIfam" id="TIGR00182">
    <property type="entry name" value="plsX"/>
    <property type="match status" value="1"/>
</dbReference>
<evidence type="ECO:0000256" key="2">
    <source>
        <dbReference type="ARBA" id="ARBA00004496"/>
    </source>
</evidence>
<evidence type="ECO:0000256" key="5">
    <source>
        <dbReference type="ARBA" id="ARBA00022679"/>
    </source>
</evidence>
<dbReference type="GO" id="GO:0008654">
    <property type="term" value="P:phospholipid biosynthetic process"/>
    <property type="evidence" value="ECO:0007669"/>
    <property type="project" value="UniProtKB-KW"/>
</dbReference>
<dbReference type="InterPro" id="IPR012281">
    <property type="entry name" value="Phospholipid_synth_PlsX-like"/>
</dbReference>
<dbReference type="InterPro" id="IPR003664">
    <property type="entry name" value="FA_synthesis"/>
</dbReference>
<evidence type="ECO:0000256" key="3">
    <source>
        <dbReference type="ARBA" id="ARBA00022490"/>
    </source>
</evidence>
<dbReference type="GO" id="GO:0005737">
    <property type="term" value="C:cytoplasm"/>
    <property type="evidence" value="ECO:0007669"/>
    <property type="project" value="UniProtKB-SubCell"/>
</dbReference>
<dbReference type="PANTHER" id="PTHR30100">
    <property type="entry name" value="FATTY ACID/PHOSPHOLIPID SYNTHESIS PROTEIN PLSX"/>
    <property type="match status" value="1"/>
</dbReference>
<dbReference type="EMBL" id="CAESAN010000127">
    <property type="protein sequence ID" value="CAB4346395.1"/>
    <property type="molecule type" value="Genomic_DNA"/>
</dbReference>
<keyword evidence="5" id="KW-0808">Transferase</keyword>
<keyword evidence="6" id="KW-0443">Lipid metabolism</keyword>
<evidence type="ECO:0000256" key="10">
    <source>
        <dbReference type="ARBA" id="ARBA00046608"/>
    </source>
</evidence>
<evidence type="ECO:0000256" key="8">
    <source>
        <dbReference type="ARBA" id="ARBA00023264"/>
    </source>
</evidence>
<keyword evidence="7" id="KW-0594">Phospholipid biosynthesis</keyword>
<keyword evidence="8" id="KW-1208">Phospholipid metabolism</keyword>
<dbReference type="AlphaFoldDB" id="A0A6J5ZW97"/>
<dbReference type="SUPFAM" id="SSF53659">
    <property type="entry name" value="Isocitrate/Isopropylmalate dehydrogenase-like"/>
    <property type="match status" value="1"/>
</dbReference>
<evidence type="ECO:0000313" key="11">
    <source>
        <dbReference type="EMBL" id="CAB4346395.1"/>
    </source>
</evidence>
<comment type="catalytic activity">
    <reaction evidence="1">
        <text>a fatty acyl-[ACP] + phosphate = an acyl phosphate + holo-[ACP]</text>
        <dbReference type="Rhea" id="RHEA:42292"/>
        <dbReference type="Rhea" id="RHEA-COMP:9685"/>
        <dbReference type="Rhea" id="RHEA-COMP:14125"/>
        <dbReference type="ChEBI" id="CHEBI:43474"/>
        <dbReference type="ChEBI" id="CHEBI:59918"/>
        <dbReference type="ChEBI" id="CHEBI:64479"/>
        <dbReference type="ChEBI" id="CHEBI:138651"/>
        <dbReference type="EC" id="2.3.1.274"/>
    </reaction>
</comment>
<gene>
    <name evidence="11" type="ORF">UFOPK3547_01342</name>
</gene>
<evidence type="ECO:0000256" key="1">
    <source>
        <dbReference type="ARBA" id="ARBA00001232"/>
    </source>
</evidence>
<evidence type="ECO:0000256" key="4">
    <source>
        <dbReference type="ARBA" id="ARBA00022516"/>
    </source>
</evidence>
<comment type="subunit">
    <text evidence="10">Homodimer. Probably interacts with PlsY.</text>
</comment>
<dbReference type="HAMAP" id="MF_00019">
    <property type="entry name" value="PlsX"/>
    <property type="match status" value="1"/>
</dbReference>
<protein>
    <recommendedName>
        <fullName evidence="9">phosphate acyltransferase</fullName>
        <ecNumber evidence="9">2.3.1.274</ecNumber>
    </recommendedName>
</protein>
<keyword evidence="3" id="KW-0963">Cytoplasm</keyword>
<sequence length="338" mass="34397">MGVTVAVDANGADLGPAEVAAGAAIAAERGVTVRIYGPADKIGEVVEGIEVIDAPVSIAKDADPARAARSTPDASIVQAARAVAEGEADALVSAGATGATLAAGLFEIRRARGIYRPALATPIPIPGNPVTMLDVGANVEVRSEHLVQFAYMGAALATTVLAQERPRVALLSNGREASRGTALVIEAGQELAAARNANFDFVGNIEGNDIAEGVADVVVTDGFTGNISLKLMEGISQAVVGGIRDAATSSARGKLGGALLRPALRGFRDEIDPEGPGGAYLLGLRRLAVVSHGRFSRYGFSQAILLAARAVSGDLVGQTYAALESGGALRRKGPQQTD</sequence>
<proteinExistence type="inferred from homology"/>
<evidence type="ECO:0000256" key="7">
    <source>
        <dbReference type="ARBA" id="ARBA00023209"/>
    </source>
</evidence>
<keyword evidence="4" id="KW-0444">Lipid biosynthesis</keyword>